<keyword evidence="3" id="KW-1185">Reference proteome</keyword>
<evidence type="ECO:0000313" key="2">
    <source>
        <dbReference type="EMBL" id="GCL66305.1"/>
    </source>
</evidence>
<reference evidence="3" key="1">
    <citation type="submission" date="2019-03" db="EMBL/GenBank/DDBJ databases">
        <title>Aquabacterium pictum sp.nov., the first bacteriochlorophyll a-containing freshwater bacterium in the genus Aquabacterium of the class Betaproteobacteria.</title>
        <authorList>
            <person name="Hirose S."/>
            <person name="Tank M."/>
            <person name="Hara E."/>
            <person name="Tamaki H."/>
            <person name="Takaichi S."/>
            <person name="Haruta S."/>
            <person name="Hanada S."/>
        </authorList>
    </citation>
    <scope>NUCLEOTIDE SEQUENCE [LARGE SCALE GENOMIC DNA]</scope>
    <source>
        <strain evidence="3">W35</strain>
    </source>
</reference>
<name>A0A480B326_9BURK</name>
<dbReference type="EMBL" id="BJCL01000032">
    <property type="protein sequence ID" value="GCL66305.1"/>
    <property type="molecule type" value="Genomic_DNA"/>
</dbReference>
<dbReference type="Proteomes" id="UP000301751">
    <property type="component" value="Unassembled WGS sequence"/>
</dbReference>
<evidence type="ECO:0000313" key="3">
    <source>
        <dbReference type="Proteomes" id="UP000301751"/>
    </source>
</evidence>
<feature type="chain" id="PRO_5019862979" evidence="1">
    <location>
        <begin position="35"/>
        <end position="62"/>
    </location>
</feature>
<gene>
    <name evidence="2" type="ORF">AQPW35_53860</name>
</gene>
<feature type="signal peptide" evidence="1">
    <location>
        <begin position="1"/>
        <end position="34"/>
    </location>
</feature>
<organism evidence="2 3">
    <name type="scientific">Pseudaquabacterium pictum</name>
    <dbReference type="NCBI Taxonomy" id="2315236"/>
    <lineage>
        <taxon>Bacteria</taxon>
        <taxon>Pseudomonadati</taxon>
        <taxon>Pseudomonadota</taxon>
        <taxon>Betaproteobacteria</taxon>
        <taxon>Burkholderiales</taxon>
        <taxon>Sphaerotilaceae</taxon>
        <taxon>Pseudaquabacterium</taxon>
    </lineage>
</organism>
<protein>
    <submittedName>
        <fullName evidence="2">Uncharacterized protein</fullName>
    </submittedName>
</protein>
<dbReference type="AlphaFoldDB" id="A0A480B326"/>
<comment type="caution">
    <text evidence="2">The sequence shown here is derived from an EMBL/GenBank/DDBJ whole genome shotgun (WGS) entry which is preliminary data.</text>
</comment>
<accession>A0A480B326</accession>
<keyword evidence="1" id="KW-0732">Signal</keyword>
<sequence>MHALKTIAPMQQLAAFAMAAVITLGMVMSMGALADTQHADALASAKGAATQLCAAPQRSARG</sequence>
<dbReference type="RefSeq" id="WP_137736006.1">
    <property type="nucleotide sequence ID" value="NZ_BJCL01000032.1"/>
</dbReference>
<evidence type="ECO:0000256" key="1">
    <source>
        <dbReference type="SAM" id="SignalP"/>
    </source>
</evidence>
<proteinExistence type="predicted"/>